<sequence length="74" mass="8063">MKSNKTFITGIVGTIIALICCTTPVLVILLGTLGLGALTGYLDFVLIPALMIFMVITFFSYRKITKSSNEKENC</sequence>
<comment type="caution">
    <text evidence="2">The sequence shown here is derived from an EMBL/GenBank/DDBJ whole genome shotgun (WGS) entry which is preliminary data.</text>
</comment>
<evidence type="ECO:0000313" key="3">
    <source>
        <dbReference type="Proteomes" id="UP001226720"/>
    </source>
</evidence>
<gene>
    <name evidence="2" type="ORF">QO000_003401</name>
</gene>
<feature type="transmembrane region" description="Helical" evidence="1">
    <location>
        <begin position="7"/>
        <end position="35"/>
    </location>
</feature>
<reference evidence="2" key="1">
    <citation type="submission" date="2023-07" db="EMBL/GenBank/DDBJ databases">
        <title>Genomic Encyclopedia of Type Strains, Phase IV (KMG-IV): sequencing the most valuable type-strain genomes for metagenomic binning, comparative biology and taxonomic classification.</title>
        <authorList>
            <person name="Goeker M."/>
        </authorList>
    </citation>
    <scope>NUCLEOTIDE SEQUENCE [LARGE SCALE GENOMIC DNA]</scope>
    <source>
        <strain evidence="2">JSM 076093</strain>
    </source>
</reference>
<keyword evidence="1" id="KW-0472">Membrane</keyword>
<organism evidence="2 3">
    <name type="scientific">Guptibacillus hwajinpoensis</name>
    <dbReference type="NCBI Taxonomy" id="208199"/>
    <lineage>
        <taxon>Bacteria</taxon>
        <taxon>Bacillati</taxon>
        <taxon>Bacillota</taxon>
        <taxon>Bacilli</taxon>
        <taxon>Bacillales</taxon>
        <taxon>Guptibacillaceae</taxon>
        <taxon>Guptibacillus</taxon>
    </lineage>
</organism>
<dbReference type="Proteomes" id="UP001226720">
    <property type="component" value="Unassembled WGS sequence"/>
</dbReference>
<dbReference type="Pfam" id="PF11431">
    <property type="entry name" value="Transport_MerF"/>
    <property type="match status" value="1"/>
</dbReference>
<dbReference type="GeneID" id="301329080"/>
<keyword evidence="1" id="KW-0812">Transmembrane</keyword>
<keyword evidence="1" id="KW-1133">Transmembrane helix</keyword>
<dbReference type="EMBL" id="JAUSWM010000007">
    <property type="protein sequence ID" value="MDQ0484417.1"/>
    <property type="molecule type" value="Genomic_DNA"/>
</dbReference>
<keyword evidence="3" id="KW-1185">Reference proteome</keyword>
<dbReference type="InterPro" id="IPR021091">
    <property type="entry name" value="Mercury_ion_transport_MerF"/>
</dbReference>
<accession>A0ABU0K4Y7</accession>
<dbReference type="Gene3D" id="1.10.287.910">
    <property type="entry name" value="bacterial mercury transporter, merf"/>
    <property type="match status" value="1"/>
</dbReference>
<dbReference type="RefSeq" id="WP_301553213.1">
    <property type="nucleotide sequence ID" value="NZ_JAQRMZ010000019.1"/>
</dbReference>
<name>A0ABU0K4Y7_9BACL</name>
<feature type="transmembrane region" description="Helical" evidence="1">
    <location>
        <begin position="41"/>
        <end position="61"/>
    </location>
</feature>
<dbReference type="NCBIfam" id="NF033565">
    <property type="entry name" value="trans_MerF"/>
    <property type="match status" value="1"/>
</dbReference>
<protein>
    <submittedName>
        <fullName evidence="2">Mercuric ion transport protein</fullName>
    </submittedName>
</protein>
<evidence type="ECO:0000256" key="1">
    <source>
        <dbReference type="SAM" id="Phobius"/>
    </source>
</evidence>
<proteinExistence type="predicted"/>
<evidence type="ECO:0000313" key="2">
    <source>
        <dbReference type="EMBL" id="MDQ0484417.1"/>
    </source>
</evidence>